<name>A0A7T0C340_9BACT</name>
<dbReference type="EMBL" id="CP048620">
    <property type="protein sequence ID" value="QPJ65608.1"/>
    <property type="molecule type" value="Genomic_DNA"/>
</dbReference>
<gene>
    <name evidence="1" type="ORF">G3M78_09465</name>
</gene>
<proteinExistence type="predicted"/>
<accession>A0A7T0C340</accession>
<evidence type="ECO:0000313" key="2">
    <source>
        <dbReference type="Proteomes" id="UP000594464"/>
    </source>
</evidence>
<organism evidence="1 2">
    <name type="scientific">Candidatus Nitrohelix vancouverensis</name>
    <dbReference type="NCBI Taxonomy" id="2705534"/>
    <lineage>
        <taxon>Bacteria</taxon>
        <taxon>Pseudomonadati</taxon>
        <taxon>Nitrospinota/Tectimicrobiota group</taxon>
        <taxon>Nitrospinota</taxon>
        <taxon>Nitrospinia</taxon>
        <taxon>Nitrospinales</taxon>
        <taxon>Nitrospinaceae</taxon>
        <taxon>Candidatus Nitrohelix</taxon>
    </lineage>
</organism>
<dbReference type="KEGG" id="nva:G3M78_09465"/>
<reference evidence="2" key="1">
    <citation type="submission" date="2020-02" db="EMBL/GenBank/DDBJ databases">
        <title>Genomic and physiological characterization of two novel Nitrospinaceae genera.</title>
        <authorList>
            <person name="Mueller A.J."/>
            <person name="Jung M.-Y."/>
            <person name="Strachan C.R."/>
            <person name="Herbold C.W."/>
            <person name="Kirkegaard R.H."/>
            <person name="Daims H."/>
        </authorList>
    </citation>
    <scope>NUCLEOTIDE SEQUENCE [LARGE SCALE GENOMIC DNA]</scope>
</reference>
<evidence type="ECO:0000313" key="1">
    <source>
        <dbReference type="EMBL" id="QPJ65608.1"/>
    </source>
</evidence>
<dbReference type="AlphaFoldDB" id="A0A7T0C340"/>
<protein>
    <submittedName>
        <fullName evidence="1">Uncharacterized protein</fullName>
    </submittedName>
</protein>
<dbReference type="Proteomes" id="UP000594464">
    <property type="component" value="Chromosome"/>
</dbReference>
<sequence length="82" mass="9059">MSESIEPAINEILRLSRRVVEDENELKALFTTSGIVLKDDWTFQSIGGDSEACLRRLLVNLSVHPVAKIAAKKVLSDHGVDL</sequence>